<dbReference type="VEuPathDB" id="FungiDB:P168DRAFT_320253"/>
<name>A0A2I1CYK3_ASPC2</name>
<organism evidence="1 2">
    <name type="scientific">Aspergillus campestris (strain IBT 28561)</name>
    <dbReference type="NCBI Taxonomy" id="1392248"/>
    <lineage>
        <taxon>Eukaryota</taxon>
        <taxon>Fungi</taxon>
        <taxon>Dikarya</taxon>
        <taxon>Ascomycota</taxon>
        <taxon>Pezizomycotina</taxon>
        <taxon>Eurotiomycetes</taxon>
        <taxon>Eurotiomycetidae</taxon>
        <taxon>Eurotiales</taxon>
        <taxon>Aspergillaceae</taxon>
        <taxon>Aspergillus</taxon>
        <taxon>Aspergillus subgen. Circumdati</taxon>
    </lineage>
</organism>
<reference evidence="1" key="1">
    <citation type="submission" date="2016-12" db="EMBL/GenBank/DDBJ databases">
        <title>The genomes of Aspergillus section Nigri reveals drivers in fungal speciation.</title>
        <authorList>
            <consortium name="DOE Joint Genome Institute"/>
            <person name="Vesth T.C."/>
            <person name="Nybo J."/>
            <person name="Theobald S."/>
            <person name="Brandl J."/>
            <person name="Frisvad J.C."/>
            <person name="Nielsen K.F."/>
            <person name="Lyhne E.K."/>
            <person name="Kogle M.E."/>
            <person name="Kuo A."/>
            <person name="Riley R."/>
            <person name="Clum A."/>
            <person name="Nolan M."/>
            <person name="Lipzen A."/>
            <person name="Salamov A."/>
            <person name="Henrissat B."/>
            <person name="Wiebenga A."/>
            <person name="De vries R.P."/>
            <person name="Grigoriev I.V."/>
            <person name="Mortensen U.H."/>
            <person name="Andersen M.R."/>
            <person name="Baker S.E."/>
        </authorList>
    </citation>
    <scope>NUCLEOTIDE SEQUENCE</scope>
    <source>
        <strain evidence="1">IBT 28561</strain>
    </source>
</reference>
<keyword evidence="2" id="KW-1185">Reference proteome</keyword>
<evidence type="ECO:0000313" key="2">
    <source>
        <dbReference type="Proteomes" id="UP000234254"/>
    </source>
</evidence>
<dbReference type="OrthoDB" id="426293at2759"/>
<dbReference type="GeneID" id="36547871"/>
<gene>
    <name evidence="1" type="ORF">P168DRAFT_320253</name>
</gene>
<sequence length="203" mass="21840">MSHDRQPNRSPPRPPSPTLDSAILQQVTTPTAPTDLHDLLLERDEDLLDSASRVATVPGLEPLLTYLTPRLPNAPQIALHSAAYAGNAPLFRYLLHQYPPGPQLSLGLRLAAAEGGVGVWEALEQVYPGCIHDGVGHHGDLLCVAVDRGSEELVRYLVGKGIDVPNSGSLGLSVLQLARRRGLSDEIVELLARHGARDPDARD</sequence>
<dbReference type="AlphaFoldDB" id="A0A2I1CYK3"/>
<dbReference type="Proteomes" id="UP000234254">
    <property type="component" value="Unassembled WGS sequence"/>
</dbReference>
<dbReference type="Gene3D" id="1.25.40.20">
    <property type="entry name" value="Ankyrin repeat-containing domain"/>
    <property type="match status" value="1"/>
</dbReference>
<comment type="caution">
    <text evidence="1">The sequence shown here is derived from an EMBL/GenBank/DDBJ whole genome shotgun (WGS) entry which is preliminary data.</text>
</comment>
<dbReference type="EMBL" id="MSFM01000009">
    <property type="protein sequence ID" value="PKY02707.1"/>
    <property type="molecule type" value="Genomic_DNA"/>
</dbReference>
<dbReference type="SUPFAM" id="SSF48403">
    <property type="entry name" value="Ankyrin repeat"/>
    <property type="match status" value="1"/>
</dbReference>
<proteinExistence type="predicted"/>
<protein>
    <submittedName>
        <fullName evidence="1">Uncharacterized protein</fullName>
    </submittedName>
</protein>
<dbReference type="RefSeq" id="XP_024691301.1">
    <property type="nucleotide sequence ID" value="XM_024840347.1"/>
</dbReference>
<dbReference type="InterPro" id="IPR036770">
    <property type="entry name" value="Ankyrin_rpt-contain_sf"/>
</dbReference>
<evidence type="ECO:0000313" key="1">
    <source>
        <dbReference type="EMBL" id="PKY02707.1"/>
    </source>
</evidence>
<accession>A0A2I1CYK3</accession>